<keyword evidence="4 7" id="KW-0812">Transmembrane</keyword>
<name>A0A0M0KVN4_9BACI</name>
<feature type="transmembrane region" description="Helical" evidence="7">
    <location>
        <begin position="102"/>
        <end position="124"/>
    </location>
</feature>
<dbReference type="PROSITE" id="PS50928">
    <property type="entry name" value="ABC_TM1"/>
    <property type="match status" value="1"/>
</dbReference>
<dbReference type="STRING" id="284581.AMD01_17210"/>
<protein>
    <recommendedName>
        <fullName evidence="8">ABC transmembrane type-1 domain-containing protein</fullName>
    </recommendedName>
</protein>
<keyword evidence="5 7" id="KW-1133">Transmembrane helix</keyword>
<dbReference type="AlphaFoldDB" id="A0A0M0KVN4"/>
<comment type="subcellular location">
    <subcellularLocation>
        <location evidence="1 7">Cell membrane</location>
        <topology evidence="1 7">Multi-pass membrane protein</topology>
    </subcellularLocation>
</comment>
<feature type="transmembrane region" description="Helical" evidence="7">
    <location>
        <begin position="7"/>
        <end position="27"/>
    </location>
</feature>
<keyword evidence="6 7" id="KW-0472">Membrane</keyword>
<dbReference type="PANTHER" id="PTHR32243:SF24">
    <property type="entry name" value="DIACETYLCHITOBIOSE UPTAKE SYSTEM PERMEASE PROTEIN NGCG"/>
    <property type="match status" value="1"/>
</dbReference>
<evidence type="ECO:0000256" key="4">
    <source>
        <dbReference type="ARBA" id="ARBA00022692"/>
    </source>
</evidence>
<dbReference type="Pfam" id="PF00528">
    <property type="entry name" value="BPD_transp_1"/>
    <property type="match status" value="1"/>
</dbReference>
<feature type="domain" description="ABC transmembrane type-1" evidence="8">
    <location>
        <begin position="65"/>
        <end position="258"/>
    </location>
</feature>
<dbReference type="GO" id="GO:0005886">
    <property type="term" value="C:plasma membrane"/>
    <property type="evidence" value="ECO:0007669"/>
    <property type="project" value="UniProtKB-SubCell"/>
</dbReference>
<dbReference type="InterPro" id="IPR050901">
    <property type="entry name" value="BP-dep_ABC_trans_perm"/>
</dbReference>
<feature type="transmembrane region" description="Helical" evidence="7">
    <location>
        <begin position="136"/>
        <end position="156"/>
    </location>
</feature>
<evidence type="ECO:0000256" key="7">
    <source>
        <dbReference type="RuleBase" id="RU363032"/>
    </source>
</evidence>
<evidence type="ECO:0000259" key="8">
    <source>
        <dbReference type="PROSITE" id="PS50928"/>
    </source>
</evidence>
<comment type="similarity">
    <text evidence="7">Belongs to the binding-protein-dependent transport system permease family.</text>
</comment>
<sequence length="273" mass="30813">MKRSKTMHVVMILVTLLIAIPILWVFLNSFKTSKQILTDPWSLPESITLKNYLNAWGEGGLGVGFINSAWITLLTVFLIVLISSMSAYVLAKKMFRLKRVIYLLFLMGLMLPTFLAMTPLFLLLNDMNLLNTYAGLIMVYVAFSLPFTIFMLTAFFRQIPSSLEEAAIIDGCGPFMVFWRIVIPLAKPGLISAAIFNFVGIWNEYVLALILISDDESKTLPLKMANLMMVQQYRTDYGSLYAGIILSIIPVMLFYLFFQRQLIEGSVAGGIKE</sequence>
<feature type="transmembrane region" description="Helical" evidence="7">
    <location>
        <begin position="238"/>
        <end position="258"/>
    </location>
</feature>
<dbReference type="SUPFAM" id="SSF161098">
    <property type="entry name" value="MetI-like"/>
    <property type="match status" value="1"/>
</dbReference>
<dbReference type="Gene3D" id="1.10.3720.10">
    <property type="entry name" value="MetI-like"/>
    <property type="match status" value="1"/>
</dbReference>
<dbReference type="PATRIC" id="fig|284581.3.peg.2949"/>
<dbReference type="RefSeq" id="WP_053402679.1">
    <property type="nucleotide sequence ID" value="NZ_LILC01000023.1"/>
</dbReference>
<dbReference type="CDD" id="cd06261">
    <property type="entry name" value="TM_PBP2"/>
    <property type="match status" value="1"/>
</dbReference>
<evidence type="ECO:0000256" key="5">
    <source>
        <dbReference type="ARBA" id="ARBA00022989"/>
    </source>
</evidence>
<dbReference type="OrthoDB" id="187395at2"/>
<dbReference type="Proteomes" id="UP000037558">
    <property type="component" value="Unassembled WGS sequence"/>
</dbReference>
<keyword evidence="10" id="KW-1185">Reference proteome</keyword>
<evidence type="ECO:0000256" key="1">
    <source>
        <dbReference type="ARBA" id="ARBA00004651"/>
    </source>
</evidence>
<dbReference type="InterPro" id="IPR000515">
    <property type="entry name" value="MetI-like"/>
</dbReference>
<evidence type="ECO:0000313" key="9">
    <source>
        <dbReference type="EMBL" id="KOO42879.1"/>
    </source>
</evidence>
<gene>
    <name evidence="9" type="ORF">AMD01_17210</name>
</gene>
<evidence type="ECO:0000256" key="2">
    <source>
        <dbReference type="ARBA" id="ARBA00022448"/>
    </source>
</evidence>
<comment type="caution">
    <text evidence="9">The sequence shown here is derived from an EMBL/GenBank/DDBJ whole genome shotgun (WGS) entry which is preliminary data.</text>
</comment>
<dbReference type="EMBL" id="LILC01000023">
    <property type="protein sequence ID" value="KOO42879.1"/>
    <property type="molecule type" value="Genomic_DNA"/>
</dbReference>
<dbReference type="PANTHER" id="PTHR32243">
    <property type="entry name" value="MALTOSE TRANSPORT SYSTEM PERMEASE-RELATED"/>
    <property type="match status" value="1"/>
</dbReference>
<reference evidence="10" key="1">
    <citation type="submission" date="2015-08" db="EMBL/GenBank/DDBJ databases">
        <title>Fjat-14210 dsm16467.</title>
        <authorList>
            <person name="Liu B."/>
            <person name="Wang J."/>
            <person name="Zhu Y."/>
            <person name="Liu G."/>
            <person name="Chen Q."/>
            <person name="Chen Z."/>
            <person name="Lan J."/>
            <person name="Che J."/>
            <person name="Ge C."/>
            <person name="Shi H."/>
            <person name="Pan Z."/>
            <person name="Liu X."/>
        </authorList>
    </citation>
    <scope>NUCLEOTIDE SEQUENCE [LARGE SCALE GENOMIC DNA]</scope>
    <source>
        <strain evidence="10">DSM 16467</strain>
    </source>
</reference>
<proteinExistence type="inferred from homology"/>
<evidence type="ECO:0000256" key="3">
    <source>
        <dbReference type="ARBA" id="ARBA00022475"/>
    </source>
</evidence>
<evidence type="ECO:0000313" key="10">
    <source>
        <dbReference type="Proteomes" id="UP000037558"/>
    </source>
</evidence>
<dbReference type="InterPro" id="IPR035906">
    <property type="entry name" value="MetI-like_sf"/>
</dbReference>
<dbReference type="GO" id="GO:0055085">
    <property type="term" value="P:transmembrane transport"/>
    <property type="evidence" value="ECO:0007669"/>
    <property type="project" value="InterPro"/>
</dbReference>
<feature type="transmembrane region" description="Helical" evidence="7">
    <location>
        <begin position="69"/>
        <end position="90"/>
    </location>
</feature>
<organism evidence="9 10">
    <name type="scientific">Priestia koreensis</name>
    <dbReference type="NCBI Taxonomy" id="284581"/>
    <lineage>
        <taxon>Bacteria</taxon>
        <taxon>Bacillati</taxon>
        <taxon>Bacillota</taxon>
        <taxon>Bacilli</taxon>
        <taxon>Bacillales</taxon>
        <taxon>Bacillaceae</taxon>
        <taxon>Priestia</taxon>
    </lineage>
</organism>
<keyword evidence="3" id="KW-1003">Cell membrane</keyword>
<keyword evidence="2 7" id="KW-0813">Transport</keyword>
<evidence type="ECO:0000256" key="6">
    <source>
        <dbReference type="ARBA" id="ARBA00023136"/>
    </source>
</evidence>
<accession>A0A0M0KVN4</accession>